<comment type="caution">
    <text evidence="12">The sequence shown here is derived from an EMBL/GenBank/DDBJ whole genome shotgun (WGS) entry which is preliminary data.</text>
</comment>
<proteinExistence type="inferred from homology"/>
<evidence type="ECO:0000259" key="11">
    <source>
        <dbReference type="PROSITE" id="PS51471"/>
    </source>
</evidence>
<evidence type="ECO:0000256" key="1">
    <source>
        <dbReference type="ARBA" id="ARBA00008056"/>
    </source>
</evidence>
<keyword evidence="14" id="KW-1185">Reference proteome</keyword>
<dbReference type="InterPro" id="IPR026992">
    <property type="entry name" value="DIOX_N"/>
</dbReference>
<dbReference type="PROSITE" id="PS51471">
    <property type="entry name" value="FE2OG_OXY"/>
    <property type="match status" value="1"/>
</dbReference>
<evidence type="ECO:0000256" key="5">
    <source>
        <dbReference type="ARBA" id="ARBA00023002"/>
    </source>
</evidence>
<dbReference type="PANTHER" id="PTHR47991">
    <property type="entry name" value="OXOGLUTARATE/IRON-DEPENDENT DIOXYGENASE"/>
    <property type="match status" value="1"/>
</dbReference>
<evidence type="ECO:0000256" key="2">
    <source>
        <dbReference type="ARBA" id="ARBA00022666"/>
    </source>
</evidence>
<dbReference type="GO" id="GO:0009815">
    <property type="term" value="F:1-aminocyclopropane-1-carboxylate oxidase activity"/>
    <property type="evidence" value="ECO:0007669"/>
    <property type="project" value="UniProtKB-EC"/>
</dbReference>
<evidence type="ECO:0000256" key="9">
    <source>
        <dbReference type="ARBA" id="ARBA00050579"/>
    </source>
</evidence>
<dbReference type="FunFam" id="2.60.120.330:FF:000010">
    <property type="entry name" value="1-aminocyclopropane-1-carboxylate oxidase 1"/>
    <property type="match status" value="1"/>
</dbReference>
<dbReference type="GO" id="GO:0031418">
    <property type="term" value="F:L-ascorbic acid binding"/>
    <property type="evidence" value="ECO:0007669"/>
    <property type="project" value="UniProtKB-KW"/>
</dbReference>
<keyword evidence="6 10" id="KW-0408">Iron</keyword>
<comment type="catalytic activity">
    <reaction evidence="9">
        <text>1-aminocyclopropane-1-carboxylate + L-ascorbate + O2 = ethene + L-dehydroascorbate + hydrogen cyanide + CO2 + 2 H2O</text>
        <dbReference type="Rhea" id="RHEA:23640"/>
        <dbReference type="ChEBI" id="CHEBI:15377"/>
        <dbReference type="ChEBI" id="CHEBI:15379"/>
        <dbReference type="ChEBI" id="CHEBI:16526"/>
        <dbReference type="ChEBI" id="CHEBI:18153"/>
        <dbReference type="ChEBI" id="CHEBI:18407"/>
        <dbReference type="ChEBI" id="CHEBI:38290"/>
        <dbReference type="ChEBI" id="CHEBI:58360"/>
        <dbReference type="ChEBI" id="CHEBI:58539"/>
        <dbReference type="EC" id="1.14.17.4"/>
    </reaction>
</comment>
<evidence type="ECO:0000256" key="10">
    <source>
        <dbReference type="RuleBase" id="RU003682"/>
    </source>
</evidence>
<dbReference type="Proteomes" id="UP000811609">
    <property type="component" value="Chromosome 15"/>
</dbReference>
<dbReference type="Proteomes" id="UP000811246">
    <property type="component" value="Chromosome 15"/>
</dbReference>
<dbReference type="GO" id="GO:0009693">
    <property type="term" value="P:ethylene biosynthetic process"/>
    <property type="evidence" value="ECO:0007669"/>
    <property type="project" value="UniProtKB-KW"/>
</dbReference>
<accession>A0A8T1NBM5</accession>
<evidence type="ECO:0000256" key="6">
    <source>
        <dbReference type="ARBA" id="ARBA00023004"/>
    </source>
</evidence>
<keyword evidence="5 10" id="KW-0560">Oxidoreductase</keyword>
<name>A0A8T1NBM5_CARIL</name>
<dbReference type="GO" id="GO:0046872">
    <property type="term" value="F:metal ion binding"/>
    <property type="evidence" value="ECO:0007669"/>
    <property type="project" value="UniProtKB-KW"/>
</dbReference>
<evidence type="ECO:0000313" key="12">
    <source>
        <dbReference type="EMBL" id="KAG6626203.1"/>
    </source>
</evidence>
<evidence type="ECO:0000313" key="14">
    <source>
        <dbReference type="Proteomes" id="UP000811609"/>
    </source>
</evidence>
<reference evidence="13" key="2">
    <citation type="submission" date="2021-01" db="EMBL/GenBank/DDBJ databases">
        <authorList>
            <person name="Lovell J.T."/>
            <person name="Bentley N."/>
            <person name="Bhattarai G."/>
            <person name="Jenkins J.W."/>
            <person name="Sreedasyam A."/>
            <person name="Alarcon Y."/>
            <person name="Bock C."/>
            <person name="Boston L."/>
            <person name="Carlson J."/>
            <person name="Cervantes K."/>
            <person name="Clermont K."/>
            <person name="Krom N."/>
            <person name="Kubenka K."/>
            <person name="Mamidi S."/>
            <person name="Mattison C."/>
            <person name="Monteros M."/>
            <person name="Pisani C."/>
            <person name="Plott C."/>
            <person name="Rajasekar S."/>
            <person name="Rhein H.S."/>
            <person name="Rohla C."/>
            <person name="Song M."/>
            <person name="Hilaire R.S."/>
            <person name="Shu S."/>
            <person name="Wells L."/>
            <person name="Wang X."/>
            <person name="Webber J."/>
            <person name="Heerema R.J."/>
            <person name="Klein P."/>
            <person name="Conner P."/>
            <person name="Grauke L."/>
            <person name="Grimwood J."/>
            <person name="Schmutz J."/>
            <person name="Randall J.J."/>
        </authorList>
    </citation>
    <scope>NUCLEOTIDE SEQUENCE</scope>
    <source>
        <tissue evidence="13">Leaf</tissue>
    </source>
</reference>
<keyword evidence="4" id="KW-0847">Vitamin C</keyword>
<dbReference type="Pfam" id="PF14226">
    <property type="entry name" value="DIOX_N"/>
    <property type="match status" value="1"/>
</dbReference>
<dbReference type="EMBL" id="CM031823">
    <property type="protein sequence ID" value="KAG6626203.1"/>
    <property type="molecule type" value="Genomic_DNA"/>
</dbReference>
<evidence type="ECO:0000256" key="3">
    <source>
        <dbReference type="ARBA" id="ARBA00022723"/>
    </source>
</evidence>
<dbReference type="EMBL" id="CM031839">
    <property type="protein sequence ID" value="KAG6674207.1"/>
    <property type="molecule type" value="Genomic_DNA"/>
</dbReference>
<dbReference type="AlphaFoldDB" id="A0A8T1NBM5"/>
<feature type="domain" description="Fe2OG dioxygenase" evidence="11">
    <location>
        <begin position="154"/>
        <end position="255"/>
    </location>
</feature>
<dbReference type="EC" id="1.14.17.4" evidence="8"/>
<evidence type="ECO:0000256" key="4">
    <source>
        <dbReference type="ARBA" id="ARBA00022896"/>
    </source>
</evidence>
<dbReference type="InterPro" id="IPR005123">
    <property type="entry name" value="Oxoglu/Fe-dep_dioxygenase_dom"/>
</dbReference>
<comment type="similarity">
    <text evidence="1 10">Belongs to the iron/ascorbate-dependent oxidoreductase family.</text>
</comment>
<dbReference type="InterPro" id="IPR044861">
    <property type="entry name" value="IPNS-like_FE2OG_OXY"/>
</dbReference>
<reference evidence="12" key="1">
    <citation type="submission" date="2020-12" db="EMBL/GenBank/DDBJ databases">
        <title>WGS assembly of Carya illinoinensis cv. Pawnee.</title>
        <authorList>
            <person name="Platts A."/>
            <person name="Shu S."/>
            <person name="Wright S."/>
            <person name="Barry K."/>
            <person name="Edger P."/>
            <person name="Pires J.C."/>
            <person name="Schmutz J."/>
        </authorList>
    </citation>
    <scope>NUCLEOTIDE SEQUENCE</scope>
    <source>
        <tissue evidence="12">Leaf</tissue>
    </source>
</reference>
<sequence length="309" mass="35149">MTIPVIDFSKLNGEERAKTMAKIANGCEKWGFFQLVNHGIPEELLERVKKVYSECYKQEREEKFKDSIPVKLLNEIVEKKSDNKLWNEDWEDVFTLLDDNEWTSETPGFKLGYYTEYRAELKKLGMKVMEVMDENLGLPNGFVKKAFDGEEGSAFFGAKASHYPPCPNPELVNGLQAHTNAGGVILLFQDDKVGGLQILKDHGKWTDVQPLPNAIVINTGDQIEVLSDGRYKSVWHRVLATPDGNRRSIASFYNPCLKATISPAPQLVENLKKEVDQAYPKFVFGDYMSVYAEQKFLPKEPRFQAVRAM</sequence>
<evidence type="ECO:0000256" key="7">
    <source>
        <dbReference type="ARBA" id="ARBA00037892"/>
    </source>
</evidence>
<keyword evidence="3 10" id="KW-0479">Metal-binding</keyword>
<evidence type="ECO:0000313" key="13">
    <source>
        <dbReference type="EMBL" id="KAG6674207.1"/>
    </source>
</evidence>
<dbReference type="Pfam" id="PF03171">
    <property type="entry name" value="2OG-FeII_Oxy"/>
    <property type="match status" value="1"/>
</dbReference>
<evidence type="ECO:0000256" key="8">
    <source>
        <dbReference type="ARBA" id="ARBA00039090"/>
    </source>
</evidence>
<gene>
    <name evidence="12" type="ORF">CIPAW_15G031900</name>
    <name evidence="13" type="ORF">I3842_15G030700</name>
</gene>
<organism evidence="12 14">
    <name type="scientific">Carya illinoinensis</name>
    <name type="common">Pecan</name>
    <dbReference type="NCBI Taxonomy" id="32201"/>
    <lineage>
        <taxon>Eukaryota</taxon>
        <taxon>Viridiplantae</taxon>
        <taxon>Streptophyta</taxon>
        <taxon>Embryophyta</taxon>
        <taxon>Tracheophyta</taxon>
        <taxon>Spermatophyta</taxon>
        <taxon>Magnoliopsida</taxon>
        <taxon>eudicotyledons</taxon>
        <taxon>Gunneridae</taxon>
        <taxon>Pentapetalae</taxon>
        <taxon>rosids</taxon>
        <taxon>fabids</taxon>
        <taxon>Fagales</taxon>
        <taxon>Juglandaceae</taxon>
        <taxon>Carya</taxon>
    </lineage>
</organism>
<protein>
    <recommendedName>
        <fullName evidence="8">aminocyclopropanecarboxylate oxidase</fullName>
        <ecNumber evidence="8">1.14.17.4</ecNumber>
    </recommendedName>
</protein>
<keyword evidence="2" id="KW-0266">Ethylene biosynthesis</keyword>
<dbReference type="InterPro" id="IPR050295">
    <property type="entry name" value="Plant_2OG-oxidoreductases"/>
</dbReference>
<comment type="pathway">
    <text evidence="7">Alkene biosynthesis; ethylene biosynthesis via S-adenosyl-L-methionine; ethylene from S-adenosyl-L-methionine: step 2/2.</text>
</comment>